<accession>A0A8S5PI68</accession>
<name>A0A8S5PI68_9CAUD</name>
<proteinExistence type="predicted"/>
<evidence type="ECO:0000313" key="1">
    <source>
        <dbReference type="EMBL" id="DAE06911.1"/>
    </source>
</evidence>
<dbReference type="EMBL" id="BK015443">
    <property type="protein sequence ID" value="DAE06911.1"/>
    <property type="molecule type" value="Genomic_DNA"/>
</dbReference>
<organism evidence="1">
    <name type="scientific">Siphoviridae sp. ctL0q1</name>
    <dbReference type="NCBI Taxonomy" id="2825449"/>
    <lineage>
        <taxon>Viruses</taxon>
        <taxon>Duplodnaviria</taxon>
        <taxon>Heunggongvirae</taxon>
        <taxon>Uroviricota</taxon>
        <taxon>Caudoviricetes</taxon>
    </lineage>
</organism>
<sequence length="248" mass="26489">MLDFKDTDIIVAEDDDTTRKATIYQLVKYIKNHTEINSYFAHSDLIGNRNGVATLDENGKVPATQINFGKAENTVYDGASGKSLENAVSKNTTKLSSIESGANKYILPDATTEIKGGIKIGKNMTIKDGELSITTDDVVNALGYTPGTGSGSAAYKIGTEDTAGISKLYSSTGENTDGAMTQKAVNTELNGLKSVYGSSLSLSGYSVNLVSPTGSTLSTLELPYVKEVNSSDEPTENVNSINYWMQEY</sequence>
<protein>
    <submittedName>
        <fullName evidence="1">Uncharacterized protein</fullName>
    </submittedName>
</protein>
<reference evidence="1" key="1">
    <citation type="journal article" date="2021" name="Proc. Natl. Acad. Sci. U.S.A.">
        <title>A Catalog of Tens of Thousands of Viruses from Human Metagenomes Reveals Hidden Associations with Chronic Diseases.</title>
        <authorList>
            <person name="Tisza M.J."/>
            <person name="Buck C.B."/>
        </authorList>
    </citation>
    <scope>NUCLEOTIDE SEQUENCE</scope>
    <source>
        <strain evidence="1">CtL0q1</strain>
    </source>
</reference>